<reference evidence="3" key="1">
    <citation type="journal article" date="2019" name="Int. J. Syst. Evol. Microbiol.">
        <title>The Global Catalogue of Microorganisms (GCM) 10K type strain sequencing project: providing services to taxonomists for standard genome sequencing and annotation.</title>
        <authorList>
            <consortium name="The Broad Institute Genomics Platform"/>
            <consortium name="The Broad Institute Genome Sequencing Center for Infectious Disease"/>
            <person name="Wu L."/>
            <person name="Ma J."/>
        </authorList>
    </citation>
    <scope>NUCLEOTIDE SEQUENCE [LARGE SCALE GENOMIC DNA]</scope>
    <source>
        <strain evidence="3">CCM 7950</strain>
    </source>
</reference>
<accession>A0ABW4NQF8</accession>
<name>A0ABW4NQF8_9PAST</name>
<dbReference type="Gene3D" id="3.30.300.30">
    <property type="match status" value="1"/>
</dbReference>
<comment type="caution">
    <text evidence="2">The sequence shown here is derived from an EMBL/GenBank/DDBJ whole genome shotgun (WGS) entry which is preliminary data.</text>
</comment>
<dbReference type="SUPFAM" id="SSF56801">
    <property type="entry name" value="Acetyl-CoA synthetase-like"/>
    <property type="match status" value="1"/>
</dbReference>
<organism evidence="2 3">
    <name type="scientific">Pasteurella oralis</name>
    <dbReference type="NCBI Taxonomy" id="1071947"/>
    <lineage>
        <taxon>Bacteria</taxon>
        <taxon>Pseudomonadati</taxon>
        <taxon>Pseudomonadota</taxon>
        <taxon>Gammaproteobacteria</taxon>
        <taxon>Pasteurellales</taxon>
        <taxon>Pasteurellaceae</taxon>
        <taxon>Pasteurella</taxon>
    </lineage>
</organism>
<sequence>MVYQTNCNEEAGAMMASSLRNAQLTSTDFDYRRQQIYQQLIQDNIQIVGLWIENAQLFTCTLLACLDAKVKVLLPPNLLPENQRWVIENADLLFTQEYLSCYATSQHVEHITSDIDKTNSTEICLKTSGSSGQAKIIKKTAQQMWKEAETLAQVLPFERGINITVLGSVSVQHLYGLTFRVFLALEMGWSLGGEQLHYPEYLIEQSYQSQQAIWISSPALLSRLNLENAALRQCNLIGIVSSGGVLPENVGNLIRTQLTIPVVEIYGSTETGAIAARQDNGLWQSLPHSQIGLDAQGALWVKSAWINQKEQTADAVEIYSNGFQLLGRIDRIVKLGDKRISLVAIEQDLLKHPWVRDCYIALHPTQQRPVAWIALNTTGIELLQQNQRKTLIDELKQFVGQYQEKLALPRFWRFCTQLPRNSQSKISRADFERVCLSQQDEIT</sequence>
<dbReference type="EMBL" id="JBHUFP010000001">
    <property type="protein sequence ID" value="MFD1804848.1"/>
    <property type="molecule type" value="Genomic_DNA"/>
</dbReference>
<gene>
    <name evidence="2" type="ORF">ACFSAV_00400</name>
</gene>
<keyword evidence="3" id="KW-1185">Reference proteome</keyword>
<dbReference type="PANTHER" id="PTHR43767">
    <property type="entry name" value="LONG-CHAIN-FATTY-ACID--COA LIGASE"/>
    <property type="match status" value="1"/>
</dbReference>
<dbReference type="Proteomes" id="UP001597420">
    <property type="component" value="Unassembled WGS sequence"/>
</dbReference>
<dbReference type="InterPro" id="IPR025110">
    <property type="entry name" value="AMP-bd_C"/>
</dbReference>
<dbReference type="Gene3D" id="3.40.50.12780">
    <property type="entry name" value="N-terminal domain of ligase-like"/>
    <property type="match status" value="1"/>
</dbReference>
<protein>
    <submittedName>
        <fullName evidence="2">AMP-binding protein</fullName>
    </submittedName>
</protein>
<dbReference type="RefSeq" id="WP_245853321.1">
    <property type="nucleotide sequence ID" value="NZ_JBHUFP010000001.1"/>
</dbReference>
<dbReference type="InterPro" id="IPR045851">
    <property type="entry name" value="AMP-bd_C_sf"/>
</dbReference>
<dbReference type="Pfam" id="PF13193">
    <property type="entry name" value="AMP-binding_C"/>
    <property type="match status" value="1"/>
</dbReference>
<evidence type="ECO:0000259" key="1">
    <source>
        <dbReference type="Pfam" id="PF13193"/>
    </source>
</evidence>
<feature type="domain" description="AMP-binding enzyme C-terminal" evidence="1">
    <location>
        <begin position="345"/>
        <end position="425"/>
    </location>
</feature>
<evidence type="ECO:0000313" key="2">
    <source>
        <dbReference type="EMBL" id="MFD1804848.1"/>
    </source>
</evidence>
<dbReference type="PANTHER" id="PTHR43767:SF10">
    <property type="entry name" value="SURFACTIN SYNTHASE SUBUNIT 1"/>
    <property type="match status" value="1"/>
</dbReference>
<proteinExistence type="predicted"/>
<evidence type="ECO:0000313" key="3">
    <source>
        <dbReference type="Proteomes" id="UP001597420"/>
    </source>
</evidence>
<dbReference type="InterPro" id="IPR042099">
    <property type="entry name" value="ANL_N_sf"/>
</dbReference>
<dbReference type="InterPro" id="IPR050237">
    <property type="entry name" value="ATP-dep_AMP-bd_enzyme"/>
</dbReference>